<dbReference type="OrthoDB" id="5283654at2759"/>
<keyword evidence="2" id="KW-0560">Oxidoreductase</keyword>
<dbReference type="Gene3D" id="3.40.50.720">
    <property type="entry name" value="NAD(P)-binding Rossmann-like Domain"/>
    <property type="match status" value="1"/>
</dbReference>
<keyword evidence="4" id="KW-1185">Reference proteome</keyword>
<evidence type="ECO:0000256" key="2">
    <source>
        <dbReference type="ARBA" id="ARBA00023002"/>
    </source>
</evidence>
<organism evidence="3 4">
    <name type="scientific">Hyaloscypha hepaticicola</name>
    <dbReference type="NCBI Taxonomy" id="2082293"/>
    <lineage>
        <taxon>Eukaryota</taxon>
        <taxon>Fungi</taxon>
        <taxon>Dikarya</taxon>
        <taxon>Ascomycota</taxon>
        <taxon>Pezizomycotina</taxon>
        <taxon>Leotiomycetes</taxon>
        <taxon>Helotiales</taxon>
        <taxon>Hyaloscyphaceae</taxon>
        <taxon>Hyaloscypha</taxon>
    </lineage>
</organism>
<dbReference type="Gene3D" id="3.90.25.10">
    <property type="entry name" value="UDP-galactose 4-epimerase, domain 1"/>
    <property type="match status" value="1"/>
</dbReference>
<accession>A0A2J6QGX7</accession>
<evidence type="ECO:0000313" key="4">
    <source>
        <dbReference type="Proteomes" id="UP000235672"/>
    </source>
</evidence>
<evidence type="ECO:0000313" key="3">
    <source>
        <dbReference type="EMBL" id="PMD25478.1"/>
    </source>
</evidence>
<dbReference type="STRING" id="1745343.A0A2J6QGX7"/>
<reference evidence="3 4" key="1">
    <citation type="submission" date="2016-05" db="EMBL/GenBank/DDBJ databases">
        <title>A degradative enzymes factory behind the ericoid mycorrhizal symbiosis.</title>
        <authorList>
            <consortium name="DOE Joint Genome Institute"/>
            <person name="Martino E."/>
            <person name="Morin E."/>
            <person name="Grelet G."/>
            <person name="Kuo A."/>
            <person name="Kohler A."/>
            <person name="Daghino S."/>
            <person name="Barry K."/>
            <person name="Choi C."/>
            <person name="Cichocki N."/>
            <person name="Clum A."/>
            <person name="Copeland A."/>
            <person name="Hainaut M."/>
            <person name="Haridas S."/>
            <person name="Labutti K."/>
            <person name="Lindquist E."/>
            <person name="Lipzen A."/>
            <person name="Khouja H.-R."/>
            <person name="Murat C."/>
            <person name="Ohm R."/>
            <person name="Olson A."/>
            <person name="Spatafora J."/>
            <person name="Veneault-Fourrey C."/>
            <person name="Henrissat B."/>
            <person name="Grigoriev I."/>
            <person name="Martin F."/>
            <person name="Perotto S."/>
        </authorList>
    </citation>
    <scope>NUCLEOTIDE SEQUENCE [LARGE SCALE GENOMIC DNA]</scope>
    <source>
        <strain evidence="3 4">UAMH 7357</strain>
    </source>
</reference>
<evidence type="ECO:0000256" key="1">
    <source>
        <dbReference type="ARBA" id="ARBA00022857"/>
    </source>
</evidence>
<dbReference type="PANTHER" id="PTHR47706:SF6">
    <property type="entry name" value="NMRA-LIKE FAMILY PROTEIN (AFU_ORTHOLOGUE AFUA_6G00280)"/>
    <property type="match status" value="1"/>
</dbReference>
<dbReference type="Proteomes" id="UP000235672">
    <property type="component" value="Unassembled WGS sequence"/>
</dbReference>
<dbReference type="InterPro" id="IPR051609">
    <property type="entry name" value="NmrA/Isoflavone_reductase-like"/>
</dbReference>
<gene>
    <name evidence="3" type="ORF">NA56DRAFT_655658</name>
</gene>
<evidence type="ECO:0008006" key="5">
    <source>
        <dbReference type="Google" id="ProtNLM"/>
    </source>
</evidence>
<name>A0A2J6QGX7_9HELO</name>
<proteinExistence type="predicted"/>
<dbReference type="AlphaFoldDB" id="A0A2J6QGX7"/>
<dbReference type="EMBL" id="KZ613470">
    <property type="protein sequence ID" value="PMD25478.1"/>
    <property type="molecule type" value="Genomic_DNA"/>
</dbReference>
<dbReference type="GO" id="GO:0016491">
    <property type="term" value="F:oxidoreductase activity"/>
    <property type="evidence" value="ECO:0007669"/>
    <property type="project" value="UniProtKB-KW"/>
</dbReference>
<keyword evidence="1" id="KW-0521">NADP</keyword>
<sequence>MSSLMFRTSYAHKIIPSGSLSQPDFSCLSFSSHQFGVVELDEDKKGGIVRALGSWDNKVTVTTPADIEKLTAMIVFEEPRFGNQVVYTAGETVTYGRVAEIVDEVVGSEKGVRREVWTVESLEKELEEQRGSKEETMAKYRVAFAVGRGVSWDFEKSWNWQKGLEVTDVKSYAERNLRGVLE</sequence>
<protein>
    <recommendedName>
        <fullName evidence="5">NmrA-like domain-containing protein</fullName>
    </recommendedName>
</protein>
<dbReference type="PANTHER" id="PTHR47706">
    <property type="entry name" value="NMRA-LIKE FAMILY PROTEIN"/>
    <property type="match status" value="1"/>
</dbReference>